<dbReference type="InterPro" id="IPR002900">
    <property type="entry name" value="DUF38/FTH_CAE_spp"/>
</dbReference>
<feature type="domain" description="F-box" evidence="1">
    <location>
        <begin position="160"/>
        <end position="199"/>
    </location>
</feature>
<dbReference type="PROSITE" id="PS50181">
    <property type="entry name" value="FBOX"/>
    <property type="match status" value="1"/>
</dbReference>
<name>E3N5F6_CAERE</name>
<dbReference type="FunCoup" id="E3N5F6">
    <property type="interactions" value="2010"/>
</dbReference>
<dbReference type="AlphaFoldDB" id="E3N5F6"/>
<dbReference type="Pfam" id="PF00646">
    <property type="entry name" value="F-box"/>
    <property type="match status" value="1"/>
</dbReference>
<keyword evidence="3" id="KW-1185">Reference proteome</keyword>
<dbReference type="Proteomes" id="UP000008281">
    <property type="component" value="Unassembled WGS sequence"/>
</dbReference>
<organism evidence="3">
    <name type="scientific">Caenorhabditis remanei</name>
    <name type="common">Caenorhabditis vulgaris</name>
    <dbReference type="NCBI Taxonomy" id="31234"/>
    <lineage>
        <taxon>Eukaryota</taxon>
        <taxon>Metazoa</taxon>
        <taxon>Ecdysozoa</taxon>
        <taxon>Nematoda</taxon>
        <taxon>Chromadorea</taxon>
        <taxon>Rhabditida</taxon>
        <taxon>Rhabditina</taxon>
        <taxon>Rhabditomorpha</taxon>
        <taxon>Rhabditoidea</taxon>
        <taxon>Rhabditidae</taxon>
        <taxon>Peloderinae</taxon>
        <taxon>Caenorhabditis</taxon>
    </lineage>
</organism>
<dbReference type="eggNOG" id="ENOG502TK37">
    <property type="taxonomic scope" value="Eukaryota"/>
</dbReference>
<dbReference type="InterPro" id="IPR001810">
    <property type="entry name" value="F-box_dom"/>
</dbReference>
<protein>
    <recommendedName>
        <fullName evidence="1">F-box domain-containing protein</fullName>
    </recommendedName>
</protein>
<dbReference type="Pfam" id="PF01827">
    <property type="entry name" value="FTH"/>
    <property type="match status" value="1"/>
</dbReference>
<dbReference type="InParanoid" id="E3N5F6"/>
<gene>
    <name evidence="2" type="ORF">CRE_29001</name>
</gene>
<sequence length="459" mass="53953">MRRMQRTLYYLKMIDFPPNSPTNLRRLIVYDISQWKTIDKSFKIYEKLCKVLGNEEISYVNYEYWFNRYLKENYYSPYESSARWVPDLEVCILADVIDGKSLENSYRDLCEAFGKDKIDKEYHASCYGSYDSEEHRHALIMAERSKYSNEGLPDTYNDHGLKFSEFPEDVIAEIVDRCDLKSYLNLRIVSHSLRTIVDKRPPPCTDIEIIVRDDSIQIKANNEILVDSRPIELIHSRHCSLNLIGKRVVRKLEFLLKNPKLRLKSFRIDLLTYDEMGSVKNDVETRKYETNFLKLLDQFSHKIHVERCSIEMKQKKHIWRVLQCFKPGSLQKLVIGGSLSINEIDRIARMNQWKQAKHVKLICFAESSIENFFHFSTFEVNFESISTNDLVRLCDNLSKSTDFESCIIKSMRSLNIETIKNALNLQPSTSPNKYYVPNSNLVIQFPIGYVAYQISIRKL</sequence>
<evidence type="ECO:0000313" key="3">
    <source>
        <dbReference type="Proteomes" id="UP000008281"/>
    </source>
</evidence>
<proteinExistence type="predicted"/>
<dbReference type="Pfam" id="PF17906">
    <property type="entry name" value="HTH_48"/>
    <property type="match status" value="1"/>
</dbReference>
<dbReference type="InterPro" id="IPR041426">
    <property type="entry name" value="Mos1_HTH"/>
</dbReference>
<dbReference type="SMART" id="SM00256">
    <property type="entry name" value="FBOX"/>
    <property type="match status" value="1"/>
</dbReference>
<dbReference type="GO" id="GO:0045087">
    <property type="term" value="P:innate immune response"/>
    <property type="evidence" value="ECO:0007669"/>
    <property type="project" value="TreeGrafter"/>
</dbReference>
<evidence type="ECO:0000313" key="2">
    <source>
        <dbReference type="EMBL" id="EFO87099.1"/>
    </source>
</evidence>
<dbReference type="PANTHER" id="PTHR23015:SF4">
    <property type="entry name" value="DUF38 DOMAIN-CONTAINING PROTEIN-RELATED"/>
    <property type="match status" value="1"/>
</dbReference>
<accession>E3N5F6</accession>
<dbReference type="HOGENOM" id="CLU_030831_2_0_1"/>
<dbReference type="CDD" id="cd22150">
    <property type="entry name" value="F-box_CeFBXA-like"/>
    <property type="match status" value="1"/>
</dbReference>
<dbReference type="PANTHER" id="PTHR23015">
    <property type="entry name" value="UNCHARACTERIZED C.ELEGANS PROTEIN"/>
    <property type="match status" value="1"/>
</dbReference>
<evidence type="ECO:0000259" key="1">
    <source>
        <dbReference type="PROSITE" id="PS50181"/>
    </source>
</evidence>
<reference evidence="2" key="1">
    <citation type="submission" date="2007-07" db="EMBL/GenBank/DDBJ databases">
        <title>PCAP assembly of the Caenorhabditis remanei genome.</title>
        <authorList>
            <consortium name="The Caenorhabditis remanei Sequencing Consortium"/>
            <person name="Wilson R.K."/>
        </authorList>
    </citation>
    <scope>NUCLEOTIDE SEQUENCE [LARGE SCALE GENOMIC DNA]</scope>
    <source>
        <strain evidence="2">PB4641</strain>
    </source>
</reference>
<dbReference type="STRING" id="31234.E3N5F6"/>
<dbReference type="EMBL" id="DS268531">
    <property type="protein sequence ID" value="EFO87099.1"/>
    <property type="molecule type" value="Genomic_DNA"/>
</dbReference>
<dbReference type="InterPro" id="IPR040161">
    <property type="entry name" value="FB224"/>
</dbReference>